<dbReference type="SUPFAM" id="SSF102405">
    <property type="entry name" value="MCP/YpsA-like"/>
    <property type="match status" value="1"/>
</dbReference>
<keyword evidence="5" id="KW-1185">Reference proteome</keyword>
<dbReference type="Pfam" id="PF02481">
    <property type="entry name" value="DNA_processg_A"/>
    <property type="match status" value="1"/>
</dbReference>
<sequence length="384" mass="39625">MNTGADDSAEEALLVARAYLSAVAEPPAPALVEFIAEHGALLAADRVHRGRLPSRVFDEVQARREHVRGRRTLEAAREDGVRLVVPEQHEWPRQRFSCFAEATAVGLAEVAEPIALWVRGAASVGVTVDTSVAVVGARAASGYGEALAAEFGYGLASAGHTVVSGAAYGIDGAAHRGAVTAGKPTVALLACGVDVDYPAGHGRLLRSITEQGLVISEYPPGTPPRKHRFLVRNRLIAALGAGVVVVEAGARSGAGNTAGTAEALGRPVMAVPGPVTSSSSVGCHAMVRSGKAILVTRTDDIIEVVSPLGTAASTEVGGPSRTTDRLEQRARQVHDALDGAGAASAEQLARDSGLSLRQVRALLPALEMAGFVTQSEGGWQRCAP</sequence>
<dbReference type="PANTHER" id="PTHR43022">
    <property type="entry name" value="PROTEIN SMF"/>
    <property type="match status" value="1"/>
</dbReference>
<evidence type="ECO:0000259" key="2">
    <source>
        <dbReference type="Pfam" id="PF02481"/>
    </source>
</evidence>
<name>A0A839DVF9_9PSEU</name>
<dbReference type="InterPro" id="IPR003488">
    <property type="entry name" value="DprA"/>
</dbReference>
<dbReference type="AlphaFoldDB" id="A0A839DVF9"/>
<dbReference type="Gene3D" id="3.40.50.450">
    <property type="match status" value="1"/>
</dbReference>
<evidence type="ECO:0000259" key="3">
    <source>
        <dbReference type="Pfam" id="PF17782"/>
    </source>
</evidence>
<organism evidence="4 5">
    <name type="scientific">Halosaccharopolyspora lacisalsi</name>
    <dbReference type="NCBI Taxonomy" id="1000566"/>
    <lineage>
        <taxon>Bacteria</taxon>
        <taxon>Bacillati</taxon>
        <taxon>Actinomycetota</taxon>
        <taxon>Actinomycetes</taxon>
        <taxon>Pseudonocardiales</taxon>
        <taxon>Pseudonocardiaceae</taxon>
        <taxon>Halosaccharopolyspora</taxon>
    </lineage>
</organism>
<dbReference type="Pfam" id="PF17782">
    <property type="entry name" value="WHD_DprA"/>
    <property type="match status" value="1"/>
</dbReference>
<proteinExistence type="inferred from homology"/>
<dbReference type="InterPro" id="IPR041614">
    <property type="entry name" value="DprA_WH"/>
</dbReference>
<reference evidence="4 5" key="1">
    <citation type="submission" date="2020-07" db="EMBL/GenBank/DDBJ databases">
        <title>Sequencing the genomes of 1000 actinobacteria strains.</title>
        <authorList>
            <person name="Klenk H.-P."/>
        </authorList>
    </citation>
    <scope>NUCLEOTIDE SEQUENCE [LARGE SCALE GENOMIC DNA]</scope>
    <source>
        <strain evidence="4 5">DSM 45975</strain>
    </source>
</reference>
<protein>
    <submittedName>
        <fullName evidence="4">DNA processing protein</fullName>
    </submittedName>
</protein>
<dbReference type="EMBL" id="JACGWZ010000001">
    <property type="protein sequence ID" value="MBA8823265.1"/>
    <property type="molecule type" value="Genomic_DNA"/>
</dbReference>
<evidence type="ECO:0000256" key="1">
    <source>
        <dbReference type="ARBA" id="ARBA00006525"/>
    </source>
</evidence>
<evidence type="ECO:0000313" key="5">
    <source>
        <dbReference type="Proteomes" id="UP000569329"/>
    </source>
</evidence>
<dbReference type="Gene3D" id="1.10.10.10">
    <property type="entry name" value="Winged helix-like DNA-binding domain superfamily/Winged helix DNA-binding domain"/>
    <property type="match status" value="1"/>
</dbReference>
<gene>
    <name evidence="4" type="ORF">FHX42_000594</name>
</gene>
<dbReference type="Proteomes" id="UP000569329">
    <property type="component" value="Unassembled WGS sequence"/>
</dbReference>
<dbReference type="InterPro" id="IPR057666">
    <property type="entry name" value="DrpA_SLOG"/>
</dbReference>
<dbReference type="RefSeq" id="WP_182542607.1">
    <property type="nucleotide sequence ID" value="NZ_JACGWZ010000001.1"/>
</dbReference>
<dbReference type="NCBIfam" id="TIGR00732">
    <property type="entry name" value="dprA"/>
    <property type="match status" value="1"/>
</dbReference>
<evidence type="ECO:0000313" key="4">
    <source>
        <dbReference type="EMBL" id="MBA8823265.1"/>
    </source>
</evidence>
<feature type="domain" description="DprA winged helix" evidence="3">
    <location>
        <begin position="320"/>
        <end position="378"/>
    </location>
</feature>
<comment type="similarity">
    <text evidence="1">Belongs to the DprA/Smf family.</text>
</comment>
<dbReference type="PANTHER" id="PTHR43022:SF1">
    <property type="entry name" value="PROTEIN SMF"/>
    <property type="match status" value="1"/>
</dbReference>
<feature type="domain" description="Smf/DprA SLOG" evidence="2">
    <location>
        <begin position="110"/>
        <end position="305"/>
    </location>
</feature>
<accession>A0A839DVF9</accession>
<comment type="caution">
    <text evidence="4">The sequence shown here is derived from an EMBL/GenBank/DDBJ whole genome shotgun (WGS) entry which is preliminary data.</text>
</comment>
<dbReference type="GO" id="GO:0009294">
    <property type="term" value="P:DNA-mediated transformation"/>
    <property type="evidence" value="ECO:0007669"/>
    <property type="project" value="InterPro"/>
</dbReference>
<dbReference type="InterPro" id="IPR036388">
    <property type="entry name" value="WH-like_DNA-bd_sf"/>
</dbReference>